<dbReference type="EMBL" id="VTPC01007886">
    <property type="protein sequence ID" value="KAF2893562.1"/>
    <property type="molecule type" value="Genomic_DNA"/>
</dbReference>
<sequence length="117" mass="13430">MGRLRKPSNKQDVLAWLEFEESKHMSSFTAMILDSAAVVHLLGANKCKTFADLYNSKFKPYIDHILRSISRVDIVFDRYIDGSLRNDTREKRGGHRSNLHIRVNLSTTAIPKKIKIS</sequence>
<dbReference type="Proteomes" id="UP000801492">
    <property type="component" value="Unassembled WGS sequence"/>
</dbReference>
<comment type="caution">
    <text evidence="1">The sequence shown here is derived from an EMBL/GenBank/DDBJ whole genome shotgun (WGS) entry which is preliminary data.</text>
</comment>
<accession>A0A8K0G9E5</accession>
<name>A0A8K0G9E5_IGNLU</name>
<dbReference type="AlphaFoldDB" id="A0A8K0G9E5"/>
<evidence type="ECO:0000313" key="1">
    <source>
        <dbReference type="EMBL" id="KAF2893562.1"/>
    </source>
</evidence>
<reference evidence="1" key="1">
    <citation type="submission" date="2019-08" db="EMBL/GenBank/DDBJ databases">
        <title>The genome of the North American firefly Photinus pyralis.</title>
        <authorList>
            <consortium name="Photinus pyralis genome working group"/>
            <person name="Fallon T.R."/>
            <person name="Sander Lower S.E."/>
            <person name="Weng J.-K."/>
        </authorList>
    </citation>
    <scope>NUCLEOTIDE SEQUENCE</scope>
    <source>
        <strain evidence="1">TRF0915ILg1</strain>
        <tissue evidence="1">Whole body</tissue>
    </source>
</reference>
<evidence type="ECO:0000313" key="2">
    <source>
        <dbReference type="Proteomes" id="UP000801492"/>
    </source>
</evidence>
<dbReference type="OrthoDB" id="7237786at2759"/>
<protein>
    <submittedName>
        <fullName evidence="1">Uncharacterized protein</fullName>
    </submittedName>
</protein>
<keyword evidence="2" id="KW-1185">Reference proteome</keyword>
<organism evidence="1 2">
    <name type="scientific">Ignelater luminosus</name>
    <name type="common">Cucubano</name>
    <name type="synonym">Pyrophorus luminosus</name>
    <dbReference type="NCBI Taxonomy" id="2038154"/>
    <lineage>
        <taxon>Eukaryota</taxon>
        <taxon>Metazoa</taxon>
        <taxon>Ecdysozoa</taxon>
        <taxon>Arthropoda</taxon>
        <taxon>Hexapoda</taxon>
        <taxon>Insecta</taxon>
        <taxon>Pterygota</taxon>
        <taxon>Neoptera</taxon>
        <taxon>Endopterygota</taxon>
        <taxon>Coleoptera</taxon>
        <taxon>Polyphaga</taxon>
        <taxon>Elateriformia</taxon>
        <taxon>Elateroidea</taxon>
        <taxon>Elateridae</taxon>
        <taxon>Agrypninae</taxon>
        <taxon>Pyrophorini</taxon>
        <taxon>Ignelater</taxon>
    </lineage>
</organism>
<gene>
    <name evidence="1" type="ORF">ILUMI_12611</name>
</gene>
<proteinExistence type="predicted"/>